<sequence length="118" mass="12376">MSEARAVSWGETAWVLTGCWALCGLGYGVVALLDDPTLPASAPVVLLLGHWFFARHRHWTAGALAAVAGSVALLVLLESLRPRMDRITADALSTGAGVLLALLVFTAVARARTRPGQG</sequence>
<name>A0ABV2WBH2_9ACTN</name>
<comment type="caution">
    <text evidence="2">The sequence shown here is derived from an EMBL/GenBank/DDBJ whole genome shotgun (WGS) entry which is preliminary data.</text>
</comment>
<accession>A0ABV2WBH2</accession>
<proteinExistence type="predicted"/>
<keyword evidence="1" id="KW-0472">Membrane</keyword>
<feature type="transmembrane region" description="Helical" evidence="1">
    <location>
        <begin position="12"/>
        <end position="30"/>
    </location>
</feature>
<gene>
    <name evidence="2" type="ORF">ABZ508_25450</name>
</gene>
<dbReference type="EMBL" id="JBEXZR010000027">
    <property type="protein sequence ID" value="MEU0710714.1"/>
    <property type="molecule type" value="Genomic_DNA"/>
</dbReference>
<feature type="transmembrane region" description="Helical" evidence="1">
    <location>
        <begin position="37"/>
        <end position="53"/>
    </location>
</feature>
<evidence type="ECO:0000313" key="3">
    <source>
        <dbReference type="Proteomes" id="UP001550378"/>
    </source>
</evidence>
<evidence type="ECO:0008006" key="4">
    <source>
        <dbReference type="Google" id="ProtNLM"/>
    </source>
</evidence>
<protein>
    <recommendedName>
        <fullName evidence="4">VanZ-like domain-containing protein</fullName>
    </recommendedName>
</protein>
<feature type="transmembrane region" description="Helical" evidence="1">
    <location>
        <begin position="59"/>
        <end position="77"/>
    </location>
</feature>
<dbReference type="Proteomes" id="UP001550378">
    <property type="component" value="Unassembled WGS sequence"/>
</dbReference>
<organism evidence="2 3">
    <name type="scientific">Streptomyces lavendulocolor</name>
    <dbReference type="NCBI Taxonomy" id="67316"/>
    <lineage>
        <taxon>Bacteria</taxon>
        <taxon>Bacillati</taxon>
        <taxon>Actinomycetota</taxon>
        <taxon>Actinomycetes</taxon>
        <taxon>Kitasatosporales</taxon>
        <taxon>Streptomycetaceae</taxon>
        <taxon>Streptomyces</taxon>
    </lineage>
</organism>
<evidence type="ECO:0000313" key="2">
    <source>
        <dbReference type="EMBL" id="MEU0710714.1"/>
    </source>
</evidence>
<reference evidence="2 3" key="1">
    <citation type="submission" date="2024-06" db="EMBL/GenBank/DDBJ databases">
        <title>The Natural Products Discovery Center: Release of the First 8490 Sequenced Strains for Exploring Actinobacteria Biosynthetic Diversity.</title>
        <authorList>
            <person name="Kalkreuter E."/>
            <person name="Kautsar S.A."/>
            <person name="Yang D."/>
            <person name="Bader C.D."/>
            <person name="Teijaro C.N."/>
            <person name="Fluegel L."/>
            <person name="Davis C.M."/>
            <person name="Simpson J.R."/>
            <person name="Lauterbach L."/>
            <person name="Steele A.D."/>
            <person name="Gui C."/>
            <person name="Meng S."/>
            <person name="Li G."/>
            <person name="Viehrig K."/>
            <person name="Ye F."/>
            <person name="Su P."/>
            <person name="Kiefer A.F."/>
            <person name="Nichols A."/>
            <person name="Cepeda A.J."/>
            <person name="Yan W."/>
            <person name="Fan B."/>
            <person name="Jiang Y."/>
            <person name="Adhikari A."/>
            <person name="Zheng C.-J."/>
            <person name="Schuster L."/>
            <person name="Cowan T.M."/>
            <person name="Smanski M.J."/>
            <person name="Chevrette M.G."/>
            <person name="De Carvalho L.P.S."/>
            <person name="Shen B."/>
        </authorList>
    </citation>
    <scope>NUCLEOTIDE SEQUENCE [LARGE SCALE GENOMIC DNA]</scope>
    <source>
        <strain evidence="2 3">NPDC006337</strain>
    </source>
</reference>
<keyword evidence="3" id="KW-1185">Reference proteome</keyword>
<keyword evidence="1" id="KW-1133">Transmembrane helix</keyword>
<evidence type="ECO:0000256" key="1">
    <source>
        <dbReference type="SAM" id="Phobius"/>
    </source>
</evidence>
<keyword evidence="1" id="KW-0812">Transmembrane</keyword>
<feature type="transmembrane region" description="Helical" evidence="1">
    <location>
        <begin position="89"/>
        <end position="109"/>
    </location>
</feature>
<dbReference type="RefSeq" id="WP_359652131.1">
    <property type="nucleotide sequence ID" value="NZ_JBEXZO010000001.1"/>
</dbReference>